<evidence type="ECO:0000256" key="2">
    <source>
        <dbReference type="SAM" id="MobiDB-lite"/>
    </source>
</evidence>
<keyword evidence="1" id="KW-0853">WD repeat</keyword>
<comment type="caution">
    <text evidence="3">The sequence shown here is derived from an EMBL/GenBank/DDBJ whole genome shotgun (WGS) entry which is preliminary data.</text>
</comment>
<feature type="repeat" description="WD" evidence="1">
    <location>
        <begin position="10"/>
        <end position="51"/>
    </location>
</feature>
<dbReference type="EMBL" id="SGPM01000361">
    <property type="protein sequence ID" value="THH26347.1"/>
    <property type="molecule type" value="Genomic_DNA"/>
</dbReference>
<feature type="region of interest" description="Disordered" evidence="2">
    <location>
        <begin position="161"/>
        <end position="181"/>
    </location>
</feature>
<dbReference type="Proteomes" id="UP000308730">
    <property type="component" value="Unassembled WGS sequence"/>
</dbReference>
<gene>
    <name evidence="3" type="ORF">EUX98_g7841</name>
</gene>
<dbReference type="SUPFAM" id="SSF50978">
    <property type="entry name" value="WD40 repeat-like"/>
    <property type="match status" value="1"/>
</dbReference>
<accession>A0A4S4MM76</accession>
<dbReference type="InterPro" id="IPR015943">
    <property type="entry name" value="WD40/YVTN_repeat-like_dom_sf"/>
</dbReference>
<protein>
    <submittedName>
        <fullName evidence="3">Uncharacterized protein</fullName>
    </submittedName>
</protein>
<dbReference type="Pfam" id="PF00400">
    <property type="entry name" value="WD40"/>
    <property type="match status" value="1"/>
</dbReference>
<dbReference type="OrthoDB" id="2627610at2759"/>
<dbReference type="InterPro" id="IPR036322">
    <property type="entry name" value="WD40_repeat_dom_sf"/>
</dbReference>
<dbReference type="SMART" id="SM00320">
    <property type="entry name" value="WD40"/>
    <property type="match status" value="2"/>
</dbReference>
<dbReference type="Gene3D" id="2.130.10.10">
    <property type="entry name" value="YVTN repeat-like/Quinoprotein amine dehydrogenase"/>
    <property type="match status" value="1"/>
</dbReference>
<reference evidence="3 4" key="1">
    <citation type="submission" date="2019-02" db="EMBL/GenBank/DDBJ databases">
        <title>Genome sequencing of the rare red list fungi Antrodiella citrinella (Flaviporus citrinellus).</title>
        <authorList>
            <person name="Buettner E."/>
            <person name="Kellner H."/>
        </authorList>
    </citation>
    <scope>NUCLEOTIDE SEQUENCE [LARGE SCALE GENOMIC DNA]</scope>
    <source>
        <strain evidence="3 4">DSM 108506</strain>
    </source>
</reference>
<name>A0A4S4MM76_9APHY</name>
<dbReference type="AlphaFoldDB" id="A0A4S4MM76"/>
<evidence type="ECO:0000256" key="1">
    <source>
        <dbReference type="PROSITE-ProRule" id="PRU00221"/>
    </source>
</evidence>
<dbReference type="InterPro" id="IPR001680">
    <property type="entry name" value="WD40_rpt"/>
</dbReference>
<evidence type="ECO:0000313" key="3">
    <source>
        <dbReference type="EMBL" id="THH26347.1"/>
    </source>
</evidence>
<evidence type="ECO:0000313" key="4">
    <source>
        <dbReference type="Proteomes" id="UP000308730"/>
    </source>
</evidence>
<sequence length="348" mass="39105">MNRYTLLHKITGFKDSINCIQFSPTHRYFAVGSDEGYTRIYKTDSGDCLVELLGVNTVTALFWHPSQDDQLLKFFIGYGDGSVAVYFVDPVRIERELRTVSSESVQIDFDAEGPVEDFAFNPTSLYLSVIIGTQVFMCLSLNNEASHDPALITTNPRAMADPPSLHDYKTDTPRSNPPQPRNVHFAIKSNNLIVSYLEHGVVCWDGKGKNIVRQIAIETHERHIVVHNLLSGFDQYDLRTGERLATHLVNTPPECNIGLPVLFIHKDADLLFGDIRGEVTIADLGQHITQRLAHPKESIIQAVAYGEWRNNSYIVTGTAETEASTFVYIWSTNPSDYPAQQEETRSKT</sequence>
<proteinExistence type="predicted"/>
<keyword evidence="4" id="KW-1185">Reference proteome</keyword>
<organism evidence="3 4">
    <name type="scientific">Antrodiella citrinella</name>
    <dbReference type="NCBI Taxonomy" id="2447956"/>
    <lineage>
        <taxon>Eukaryota</taxon>
        <taxon>Fungi</taxon>
        <taxon>Dikarya</taxon>
        <taxon>Basidiomycota</taxon>
        <taxon>Agaricomycotina</taxon>
        <taxon>Agaricomycetes</taxon>
        <taxon>Polyporales</taxon>
        <taxon>Steccherinaceae</taxon>
        <taxon>Antrodiella</taxon>
    </lineage>
</organism>
<dbReference type="PROSITE" id="PS50082">
    <property type="entry name" value="WD_REPEATS_2"/>
    <property type="match status" value="1"/>
</dbReference>